<dbReference type="Proteomes" id="UP000256301">
    <property type="component" value="Unassembled WGS sequence"/>
</dbReference>
<keyword evidence="1" id="KW-0472">Membrane</keyword>
<dbReference type="AlphaFoldDB" id="A0A3E0MCY6"/>
<evidence type="ECO:0000256" key="1">
    <source>
        <dbReference type="SAM" id="Phobius"/>
    </source>
</evidence>
<gene>
    <name evidence="2" type="ORF">DWQ56_10310</name>
</gene>
<keyword evidence="1" id="KW-1133">Transmembrane helix</keyword>
<keyword evidence="1" id="KW-0812">Transmembrane</keyword>
<feature type="transmembrane region" description="Helical" evidence="1">
    <location>
        <begin position="36"/>
        <end position="58"/>
    </location>
</feature>
<accession>A0A3E0MCY6</accession>
<dbReference type="EMBL" id="QQWE01000003">
    <property type="protein sequence ID" value="REJ57654.1"/>
    <property type="molecule type" value="Genomic_DNA"/>
</dbReference>
<organism evidence="2 3">
    <name type="scientific">Microcystis aeruginosa DA14</name>
    <dbReference type="NCBI Taxonomy" id="1987506"/>
    <lineage>
        <taxon>Bacteria</taxon>
        <taxon>Bacillati</taxon>
        <taxon>Cyanobacteriota</taxon>
        <taxon>Cyanophyceae</taxon>
        <taxon>Oscillatoriophycideae</taxon>
        <taxon>Chroococcales</taxon>
        <taxon>Microcystaceae</taxon>
        <taxon>Microcystis</taxon>
    </lineage>
</organism>
<proteinExistence type="predicted"/>
<evidence type="ECO:0000313" key="3">
    <source>
        <dbReference type="Proteomes" id="UP000256301"/>
    </source>
</evidence>
<sequence>MLICNLPTYNKNVLAKEVVANCLTESARMLLQNRRLHLLIAEAELSLTAPFLTTYIAFRQKIRRFRFTIVKVCFLG</sequence>
<evidence type="ECO:0000313" key="2">
    <source>
        <dbReference type="EMBL" id="REJ57654.1"/>
    </source>
</evidence>
<protein>
    <submittedName>
        <fullName evidence="2">Uncharacterized protein</fullName>
    </submittedName>
</protein>
<reference evidence="2 3" key="1">
    <citation type="submission" date="2017-08" db="EMBL/GenBank/DDBJ databases">
        <title>Functional genomic and metabolic studies of the symbiotic interactions of six Microcystis-dominated communities.</title>
        <authorList>
            <person name="Li Q."/>
            <person name="Lin F."/>
        </authorList>
    </citation>
    <scope>NUCLEOTIDE SEQUENCE [LARGE SCALE GENOMIC DNA]</scope>
    <source>
        <strain evidence="2">DA14</strain>
    </source>
</reference>
<comment type="caution">
    <text evidence="2">The sequence shown here is derived from an EMBL/GenBank/DDBJ whole genome shotgun (WGS) entry which is preliminary data.</text>
</comment>
<name>A0A3E0MCY6_MICAE</name>